<reference evidence="2" key="1">
    <citation type="journal article" date="2020" name="Stud. Mycol.">
        <title>101 Dothideomycetes genomes: a test case for predicting lifestyles and emergence of pathogens.</title>
        <authorList>
            <person name="Haridas S."/>
            <person name="Albert R."/>
            <person name="Binder M."/>
            <person name="Bloem J."/>
            <person name="Labutti K."/>
            <person name="Salamov A."/>
            <person name="Andreopoulos B."/>
            <person name="Baker S."/>
            <person name="Barry K."/>
            <person name="Bills G."/>
            <person name="Bluhm B."/>
            <person name="Cannon C."/>
            <person name="Castanera R."/>
            <person name="Culley D."/>
            <person name="Daum C."/>
            <person name="Ezra D."/>
            <person name="Gonzalez J."/>
            <person name="Henrissat B."/>
            <person name="Kuo A."/>
            <person name="Liang C."/>
            <person name="Lipzen A."/>
            <person name="Lutzoni F."/>
            <person name="Magnuson J."/>
            <person name="Mondo S."/>
            <person name="Nolan M."/>
            <person name="Ohm R."/>
            <person name="Pangilinan J."/>
            <person name="Park H.-J."/>
            <person name="Ramirez L."/>
            <person name="Alfaro M."/>
            <person name="Sun H."/>
            <person name="Tritt A."/>
            <person name="Yoshinaga Y."/>
            <person name="Zwiers L.-H."/>
            <person name="Turgeon B."/>
            <person name="Goodwin S."/>
            <person name="Spatafora J."/>
            <person name="Crous P."/>
            <person name="Grigoriev I."/>
        </authorList>
    </citation>
    <scope>NUCLEOTIDE SEQUENCE</scope>
    <source>
        <strain evidence="2">CBS 121167</strain>
    </source>
</reference>
<dbReference type="RefSeq" id="XP_033391013.1">
    <property type="nucleotide sequence ID" value="XM_033545921.1"/>
</dbReference>
<protein>
    <submittedName>
        <fullName evidence="2">Uncharacterized protein</fullName>
    </submittedName>
</protein>
<evidence type="ECO:0000313" key="3">
    <source>
        <dbReference type="Proteomes" id="UP000799438"/>
    </source>
</evidence>
<gene>
    <name evidence="2" type="ORF">K452DRAFT_35493</name>
</gene>
<evidence type="ECO:0000313" key="2">
    <source>
        <dbReference type="EMBL" id="KAF2135294.1"/>
    </source>
</evidence>
<sequence length="126" mass="13621">MLDRRPGMCLTAGTWQGHSGIAQTPLPTISPTATTATHPAPPQSRNEKKRNNGEDAPLGPWRLRGCQRRAARQQSPSTNTPRARPRPLLCCTYCRCRPPPAPRINGSGSGGGFSSADLLHTRLSRT</sequence>
<name>A0A6A6AWH2_9PEZI</name>
<dbReference type="EMBL" id="ML995606">
    <property type="protein sequence ID" value="KAF2135294.1"/>
    <property type="molecule type" value="Genomic_DNA"/>
</dbReference>
<evidence type="ECO:0000256" key="1">
    <source>
        <dbReference type="SAM" id="MobiDB-lite"/>
    </source>
</evidence>
<dbReference type="Proteomes" id="UP000799438">
    <property type="component" value="Unassembled WGS sequence"/>
</dbReference>
<accession>A0A6A6AWH2</accession>
<feature type="region of interest" description="Disordered" evidence="1">
    <location>
        <begin position="12"/>
        <end position="86"/>
    </location>
</feature>
<dbReference type="AlphaFoldDB" id="A0A6A6AWH2"/>
<keyword evidence="3" id="KW-1185">Reference proteome</keyword>
<dbReference type="GeneID" id="54303427"/>
<feature type="region of interest" description="Disordered" evidence="1">
    <location>
        <begin position="102"/>
        <end position="126"/>
    </location>
</feature>
<organism evidence="2 3">
    <name type="scientific">Aplosporella prunicola CBS 121167</name>
    <dbReference type="NCBI Taxonomy" id="1176127"/>
    <lineage>
        <taxon>Eukaryota</taxon>
        <taxon>Fungi</taxon>
        <taxon>Dikarya</taxon>
        <taxon>Ascomycota</taxon>
        <taxon>Pezizomycotina</taxon>
        <taxon>Dothideomycetes</taxon>
        <taxon>Dothideomycetes incertae sedis</taxon>
        <taxon>Botryosphaeriales</taxon>
        <taxon>Aplosporellaceae</taxon>
        <taxon>Aplosporella</taxon>
    </lineage>
</organism>
<feature type="compositionally biased region" description="Low complexity" evidence="1">
    <location>
        <begin position="24"/>
        <end position="38"/>
    </location>
</feature>
<proteinExistence type="predicted"/>
<feature type="compositionally biased region" description="Polar residues" evidence="1">
    <location>
        <begin position="72"/>
        <end position="81"/>
    </location>
</feature>